<proteinExistence type="inferred from homology"/>
<dbReference type="EnsemblMetazoa" id="G13736.2">
    <property type="protein sequence ID" value="G13736.2:cds"/>
    <property type="gene ID" value="G13736"/>
</dbReference>
<keyword evidence="7 9" id="KW-0119">Carbohydrate metabolism</keyword>
<dbReference type="InterPro" id="IPR015443">
    <property type="entry name" value="Aldose_1-epimerase"/>
</dbReference>
<evidence type="ECO:0000256" key="9">
    <source>
        <dbReference type="PIRNR" id="PIRNR005096"/>
    </source>
</evidence>
<dbReference type="SUPFAM" id="SSF74650">
    <property type="entry name" value="Galactose mutarotase-like"/>
    <property type="match status" value="1"/>
</dbReference>
<dbReference type="OrthoDB" id="274691at2759"/>
<comment type="pathway">
    <text evidence="4 9">Carbohydrate metabolism; hexose metabolism.</text>
</comment>
<evidence type="ECO:0000256" key="4">
    <source>
        <dbReference type="ARBA" id="ARBA00005028"/>
    </source>
</evidence>
<evidence type="ECO:0000256" key="10">
    <source>
        <dbReference type="PIRSR" id="PIRSR005096-1"/>
    </source>
</evidence>
<protein>
    <recommendedName>
        <fullName evidence="9">Aldose 1-epimerase</fullName>
        <ecNumber evidence="9">5.1.3.3</ecNumber>
    </recommendedName>
</protein>
<comment type="function">
    <text evidence="8">Mutarotase that catalyzes the interconversion of beta-D-galactose and alpha-D-galactose during galactose metabolism. Beta-D-galactose is metabolized in the liver into glucose 1-phosphate, the primary metabolic fuel, by the action of four enzymes that constitute the Leloir pathway: GALM, GALK1 (galactokinase), GALT (galactose-1-phosphate uridylyltransferase) and GALE (UDP-galactose-4'-epimerase). Involved in the maintenance of the equilibrium between the beta- and alpha-anomers of galactose, therefore ensuring a sufficient supply of the alpha-anomer for GALK1. Also active on D-glucose although shows a preference for galactose over glucose.</text>
</comment>
<evidence type="ECO:0000256" key="11">
    <source>
        <dbReference type="PIRSR" id="PIRSR005096-3"/>
    </source>
</evidence>
<dbReference type="EnsemblMetazoa" id="G13736.3">
    <property type="protein sequence ID" value="G13736.3:cds"/>
    <property type="gene ID" value="G13736"/>
</dbReference>
<dbReference type="GO" id="GO:0004034">
    <property type="term" value="F:aldose 1-epimerase activity"/>
    <property type="evidence" value="ECO:0007669"/>
    <property type="project" value="UniProtKB-EC"/>
</dbReference>
<dbReference type="AlphaFoldDB" id="A0A8W8IFL7"/>
<evidence type="ECO:0000313" key="12">
    <source>
        <dbReference type="EnsemblMetazoa" id="G13736.3:cds"/>
    </source>
</evidence>
<dbReference type="EnsemblMetazoa" id="G13736.6">
    <property type="protein sequence ID" value="G13736.6:cds"/>
    <property type="gene ID" value="G13736"/>
</dbReference>
<dbReference type="Gene3D" id="2.70.98.10">
    <property type="match status" value="1"/>
</dbReference>
<dbReference type="InterPro" id="IPR008183">
    <property type="entry name" value="Aldose_1/G6P_1-epimerase"/>
</dbReference>
<dbReference type="PANTHER" id="PTHR10091">
    <property type="entry name" value="ALDOSE-1-EPIMERASE"/>
    <property type="match status" value="1"/>
</dbReference>
<evidence type="ECO:0000256" key="5">
    <source>
        <dbReference type="ARBA" id="ARBA00006206"/>
    </source>
</evidence>
<dbReference type="PIRSF" id="PIRSF005096">
    <property type="entry name" value="GALM"/>
    <property type="match status" value="1"/>
</dbReference>
<comment type="similarity">
    <text evidence="5 9">Belongs to the aldose epimerase family.</text>
</comment>
<dbReference type="GO" id="GO:0030246">
    <property type="term" value="F:carbohydrate binding"/>
    <property type="evidence" value="ECO:0007669"/>
    <property type="project" value="InterPro"/>
</dbReference>
<dbReference type="NCBIfam" id="NF008277">
    <property type="entry name" value="PRK11055.1"/>
    <property type="match status" value="1"/>
</dbReference>
<dbReference type="EC" id="5.1.3.3" evidence="9"/>
<comment type="pathway">
    <text evidence="3">Carbohydrate metabolism; galactose metabolism.</text>
</comment>
<dbReference type="EnsemblMetazoa" id="G13736.4">
    <property type="protein sequence ID" value="G13736.4:cds"/>
    <property type="gene ID" value="G13736"/>
</dbReference>
<evidence type="ECO:0000256" key="8">
    <source>
        <dbReference type="ARBA" id="ARBA00045743"/>
    </source>
</evidence>
<comment type="catalytic activity">
    <reaction evidence="2">
        <text>alpha-D-galactose = beta-D-galactose</text>
        <dbReference type="Rhea" id="RHEA:28675"/>
        <dbReference type="ChEBI" id="CHEBI:27667"/>
        <dbReference type="ChEBI" id="CHEBI:28061"/>
        <dbReference type="EC" id="5.1.3.3"/>
    </reaction>
    <physiologicalReaction direction="right-to-left" evidence="2">
        <dbReference type="Rhea" id="RHEA:28677"/>
    </physiologicalReaction>
</comment>
<feature type="binding site" evidence="11">
    <location>
        <begin position="182"/>
        <end position="184"/>
    </location>
    <ligand>
        <name>beta-D-galactose</name>
        <dbReference type="ChEBI" id="CHEBI:27667"/>
    </ligand>
</feature>
<keyword evidence="6 9" id="KW-0413">Isomerase</keyword>
<dbReference type="GO" id="GO:0033499">
    <property type="term" value="P:galactose catabolic process via UDP-galactose, Leloir pathway"/>
    <property type="evidence" value="ECO:0007669"/>
    <property type="project" value="TreeGrafter"/>
</dbReference>
<dbReference type="EnsemblMetazoa" id="G13736.8">
    <property type="protein sequence ID" value="G13736.8:cds"/>
    <property type="gene ID" value="G13736"/>
</dbReference>
<dbReference type="OMA" id="CVAIEAQ"/>
<organism evidence="12 13">
    <name type="scientific">Magallana gigas</name>
    <name type="common">Pacific oyster</name>
    <name type="synonym">Crassostrea gigas</name>
    <dbReference type="NCBI Taxonomy" id="29159"/>
    <lineage>
        <taxon>Eukaryota</taxon>
        <taxon>Metazoa</taxon>
        <taxon>Spiralia</taxon>
        <taxon>Lophotrochozoa</taxon>
        <taxon>Mollusca</taxon>
        <taxon>Bivalvia</taxon>
        <taxon>Autobranchia</taxon>
        <taxon>Pteriomorphia</taxon>
        <taxon>Ostreida</taxon>
        <taxon>Ostreoidea</taxon>
        <taxon>Ostreidae</taxon>
        <taxon>Magallana</taxon>
    </lineage>
</organism>
<evidence type="ECO:0000256" key="6">
    <source>
        <dbReference type="ARBA" id="ARBA00023235"/>
    </source>
</evidence>
<evidence type="ECO:0000256" key="1">
    <source>
        <dbReference type="ARBA" id="ARBA00001614"/>
    </source>
</evidence>
<dbReference type="PANTHER" id="PTHR10091:SF0">
    <property type="entry name" value="GALACTOSE MUTAROTASE"/>
    <property type="match status" value="1"/>
</dbReference>
<evidence type="ECO:0000256" key="7">
    <source>
        <dbReference type="ARBA" id="ARBA00023277"/>
    </source>
</evidence>
<sequence length="353" mass="39678">MSDQKPVEPRKDSFGNLTDGRPVNRYTFCNQNDVTVRVIDYGCVITDILVPDKGGVVSDVSLGYDSVQNYETNPMTFGAICGRVVNVISDAKFSVDGKEYHVTKNFGKHCIHGGKKSFTYQLWNSWIEGDKVKMKYVSPDGEEGFPGELTTIVSYQLTNQNEIVIEYSATTTKPTPVNYTNHAYFNLAGHNYPNLDDHVLQISADKYTPNKEDDIYIPTGELRDVTGTMYDLRQPVRLGDRLSKVPLGKGYFNNFCVNSADGSLRLISTLDHPPTGRRLEVYTTEPGVQCYTGCDTVPHSEGKQGAVYEKFCSICLETQHYPDSVNKENFPNIILRPGEQFYSKTVYKFGLRE</sequence>
<dbReference type="InterPro" id="IPR011013">
    <property type="entry name" value="Gal_mutarotase_sf_dom"/>
</dbReference>
<dbReference type="Proteomes" id="UP000005408">
    <property type="component" value="Unassembled WGS sequence"/>
</dbReference>
<comment type="catalytic activity">
    <reaction evidence="1 9">
        <text>alpha-D-glucose = beta-D-glucose</text>
        <dbReference type="Rhea" id="RHEA:10264"/>
        <dbReference type="ChEBI" id="CHEBI:15903"/>
        <dbReference type="ChEBI" id="CHEBI:17925"/>
        <dbReference type="EC" id="5.1.3.3"/>
    </reaction>
</comment>
<name>A0A8W8IFL7_MAGGI</name>
<keyword evidence="13" id="KW-1185">Reference proteome</keyword>
<dbReference type="InterPro" id="IPR047215">
    <property type="entry name" value="Galactose_mutarotase-like"/>
</dbReference>
<dbReference type="PROSITE" id="PS00545">
    <property type="entry name" value="ALDOSE_1_EPIMERASE"/>
    <property type="match status" value="1"/>
</dbReference>
<evidence type="ECO:0000313" key="13">
    <source>
        <dbReference type="Proteomes" id="UP000005408"/>
    </source>
</evidence>
<evidence type="ECO:0000256" key="3">
    <source>
        <dbReference type="ARBA" id="ARBA00004947"/>
    </source>
</evidence>
<accession>A0A8W8IFL7</accession>
<feature type="active site" description="Proton donor" evidence="10">
    <location>
        <position position="182"/>
    </location>
</feature>
<dbReference type="GO" id="GO:0006006">
    <property type="term" value="P:glucose metabolic process"/>
    <property type="evidence" value="ECO:0007669"/>
    <property type="project" value="TreeGrafter"/>
</dbReference>
<dbReference type="InterPro" id="IPR014718">
    <property type="entry name" value="GH-type_carb-bd"/>
</dbReference>
<evidence type="ECO:0000256" key="2">
    <source>
        <dbReference type="ARBA" id="ARBA00001712"/>
    </source>
</evidence>
<dbReference type="InterPro" id="IPR018052">
    <property type="entry name" value="Ald1_epimerase_CS"/>
</dbReference>
<dbReference type="Pfam" id="PF01263">
    <property type="entry name" value="Aldose_epim"/>
    <property type="match status" value="1"/>
</dbReference>
<feature type="active site" description="Proton acceptor" evidence="10">
    <location>
        <position position="317"/>
    </location>
</feature>
<dbReference type="CDD" id="cd09019">
    <property type="entry name" value="galactose_mutarotase_like"/>
    <property type="match status" value="1"/>
</dbReference>
<reference evidence="12" key="1">
    <citation type="submission" date="2022-08" db="UniProtKB">
        <authorList>
            <consortium name="EnsemblMetazoa"/>
        </authorList>
    </citation>
    <scope>IDENTIFICATION</scope>
    <source>
        <strain evidence="12">05x7-T-G4-1.051#20</strain>
    </source>
</reference>